<name>A0A8K0E2C5_9ROSA</name>
<feature type="transmembrane region" description="Helical" evidence="10">
    <location>
        <begin position="132"/>
        <end position="153"/>
    </location>
</feature>
<keyword evidence="7" id="KW-0677">Repeat</keyword>
<evidence type="ECO:0000256" key="2">
    <source>
        <dbReference type="ARBA" id="ARBA00007809"/>
    </source>
</evidence>
<evidence type="ECO:0000256" key="9">
    <source>
        <dbReference type="ARBA" id="ARBA00023136"/>
    </source>
</evidence>
<comment type="subcellular location">
    <subcellularLocation>
        <location evidence="1">Cell membrane</location>
        <topology evidence="1">Multi-pass membrane protein</topology>
    </subcellularLocation>
</comment>
<feature type="transmembrane region" description="Helical" evidence="10">
    <location>
        <begin position="189"/>
        <end position="209"/>
    </location>
</feature>
<dbReference type="PANTHER" id="PTHR10791:SF22">
    <property type="entry name" value="BIDIRECTIONAL SUGAR TRANSPORTER SWEET11"/>
    <property type="match status" value="1"/>
</dbReference>
<dbReference type="InterPro" id="IPR004316">
    <property type="entry name" value="SWEET_rpt"/>
</dbReference>
<dbReference type="Pfam" id="PF03083">
    <property type="entry name" value="MtN3_slv"/>
    <property type="match status" value="2"/>
</dbReference>
<evidence type="ECO:0000256" key="6">
    <source>
        <dbReference type="ARBA" id="ARBA00022692"/>
    </source>
</evidence>
<evidence type="ECO:0000256" key="8">
    <source>
        <dbReference type="ARBA" id="ARBA00022989"/>
    </source>
</evidence>
<evidence type="ECO:0000313" key="11">
    <source>
        <dbReference type="EMBL" id="KAF3438494.1"/>
    </source>
</evidence>
<feature type="transmembrane region" description="Helical" evidence="10">
    <location>
        <begin position="48"/>
        <end position="66"/>
    </location>
</feature>
<accession>A0A8K0E2C5</accession>
<protein>
    <recommendedName>
        <fullName evidence="10">Bidirectional sugar transporter SWEET</fullName>
    </recommendedName>
</protein>
<comment type="similarity">
    <text evidence="2 10">Belongs to the SWEET sugar transporter family.</text>
</comment>
<evidence type="ECO:0000256" key="5">
    <source>
        <dbReference type="ARBA" id="ARBA00022597"/>
    </source>
</evidence>
<proteinExistence type="inferred from homology"/>
<feature type="transmembrane region" description="Helical" evidence="10">
    <location>
        <begin position="72"/>
        <end position="92"/>
    </location>
</feature>
<evidence type="ECO:0000256" key="7">
    <source>
        <dbReference type="ARBA" id="ARBA00022737"/>
    </source>
</evidence>
<keyword evidence="3 10" id="KW-0813">Transport</keyword>
<dbReference type="AlphaFoldDB" id="A0A8K0E2C5"/>
<evidence type="ECO:0000256" key="1">
    <source>
        <dbReference type="ARBA" id="ARBA00004651"/>
    </source>
</evidence>
<dbReference type="EMBL" id="VOIH02000009">
    <property type="protein sequence ID" value="KAF3438494.1"/>
    <property type="molecule type" value="Genomic_DNA"/>
</dbReference>
<sequence>MAIFATHNIGVLIFGLLGNITSFVVFLAPVPTFLRVFRKKSTEGFQSVPYLVALFSGMMWLYYASLKTDETLLITINSFGCVIETIYIAIYITYAPKQARDTTTVELWGFCLILLLSHFLTKGPNRIKVLGWLNVSIAVSVFAAPLSIIRVVIRTKSVEFMPFPLSFFLTLSAVMWLFYGIFLKDIYVALPNILGFIFGVLQMILYVVFKNSKTVIEEQKLPEHKAAQVDEKLSSTGVTAEVQIICATEEAASNIDENGTVHHNSHGHVTNHHHEKSMEDCLKIEGPPALICEV</sequence>
<keyword evidence="12" id="KW-1185">Reference proteome</keyword>
<keyword evidence="4" id="KW-1003">Cell membrane</keyword>
<dbReference type="OrthoDB" id="409725at2759"/>
<gene>
    <name evidence="11" type="ORF">FNV43_RR21256</name>
</gene>
<evidence type="ECO:0000256" key="4">
    <source>
        <dbReference type="ARBA" id="ARBA00022475"/>
    </source>
</evidence>
<reference evidence="11" key="1">
    <citation type="submission" date="2020-03" db="EMBL/GenBank/DDBJ databases">
        <title>A high-quality chromosome-level genome assembly of a woody plant with both climbing and erect habits, Rhamnella rubrinervis.</title>
        <authorList>
            <person name="Lu Z."/>
            <person name="Yang Y."/>
            <person name="Zhu X."/>
            <person name="Sun Y."/>
        </authorList>
    </citation>
    <scope>NUCLEOTIDE SEQUENCE</scope>
    <source>
        <strain evidence="11">BYM</strain>
        <tissue evidence="11">Leaf</tissue>
    </source>
</reference>
<keyword evidence="9 10" id="KW-0472">Membrane</keyword>
<evidence type="ECO:0000313" key="12">
    <source>
        <dbReference type="Proteomes" id="UP000796880"/>
    </source>
</evidence>
<evidence type="ECO:0000256" key="10">
    <source>
        <dbReference type="RuleBase" id="RU910715"/>
    </source>
</evidence>
<dbReference type="Proteomes" id="UP000796880">
    <property type="component" value="Unassembled WGS sequence"/>
</dbReference>
<dbReference type="Gene3D" id="1.20.1280.290">
    <property type="match status" value="2"/>
</dbReference>
<feature type="transmembrane region" description="Helical" evidence="10">
    <location>
        <begin position="12"/>
        <end position="36"/>
    </location>
</feature>
<dbReference type="GO" id="GO:0051119">
    <property type="term" value="F:sugar transmembrane transporter activity"/>
    <property type="evidence" value="ECO:0007669"/>
    <property type="project" value="InterPro"/>
</dbReference>
<organism evidence="11 12">
    <name type="scientific">Rhamnella rubrinervis</name>
    <dbReference type="NCBI Taxonomy" id="2594499"/>
    <lineage>
        <taxon>Eukaryota</taxon>
        <taxon>Viridiplantae</taxon>
        <taxon>Streptophyta</taxon>
        <taxon>Embryophyta</taxon>
        <taxon>Tracheophyta</taxon>
        <taxon>Spermatophyta</taxon>
        <taxon>Magnoliopsida</taxon>
        <taxon>eudicotyledons</taxon>
        <taxon>Gunneridae</taxon>
        <taxon>Pentapetalae</taxon>
        <taxon>rosids</taxon>
        <taxon>fabids</taxon>
        <taxon>Rosales</taxon>
        <taxon>Rhamnaceae</taxon>
        <taxon>rhamnoid group</taxon>
        <taxon>Rhamneae</taxon>
        <taxon>Rhamnella</taxon>
    </lineage>
</organism>
<keyword evidence="8 10" id="KW-1133">Transmembrane helix</keyword>
<comment type="caution">
    <text evidence="10">Lacks conserved residue(s) required for the propagation of feature annotation.</text>
</comment>
<dbReference type="FunFam" id="1.20.1280.290:FF:000003">
    <property type="entry name" value="Bidirectional sugar transporter SWEET"/>
    <property type="match status" value="1"/>
</dbReference>
<dbReference type="FunFam" id="1.20.1280.290:FF:000001">
    <property type="entry name" value="Bidirectional sugar transporter SWEET"/>
    <property type="match status" value="1"/>
</dbReference>
<keyword evidence="5 10" id="KW-0762">Sugar transport</keyword>
<comment type="caution">
    <text evidence="11">The sequence shown here is derived from an EMBL/GenBank/DDBJ whole genome shotgun (WGS) entry which is preliminary data.</text>
</comment>
<comment type="function">
    <text evidence="10">Mediates both low-affinity uptake and efflux of sugar across the membrane.</text>
</comment>
<dbReference type="GO" id="GO:0008515">
    <property type="term" value="F:sucrose transmembrane transporter activity"/>
    <property type="evidence" value="ECO:0007669"/>
    <property type="project" value="UniProtKB-ARBA"/>
</dbReference>
<dbReference type="PANTHER" id="PTHR10791">
    <property type="entry name" value="RAG1-ACTIVATING PROTEIN 1"/>
    <property type="match status" value="1"/>
</dbReference>
<evidence type="ECO:0000256" key="3">
    <source>
        <dbReference type="ARBA" id="ARBA00022448"/>
    </source>
</evidence>
<keyword evidence="6 10" id="KW-0812">Transmembrane</keyword>
<feature type="transmembrane region" description="Helical" evidence="10">
    <location>
        <begin position="165"/>
        <end position="183"/>
    </location>
</feature>
<dbReference type="InterPro" id="IPR047664">
    <property type="entry name" value="SWEET"/>
</dbReference>
<dbReference type="GO" id="GO:0005886">
    <property type="term" value="C:plasma membrane"/>
    <property type="evidence" value="ECO:0007669"/>
    <property type="project" value="UniProtKB-SubCell"/>
</dbReference>